<dbReference type="Proteomes" id="UP000318626">
    <property type="component" value="Chromosome"/>
</dbReference>
<dbReference type="InterPro" id="IPR018764">
    <property type="entry name" value="RskA_C"/>
</dbReference>
<keyword evidence="1" id="KW-0472">Membrane</keyword>
<keyword evidence="4" id="KW-1185">Reference proteome</keyword>
<accession>A0A518CC63</accession>
<evidence type="ECO:0000313" key="3">
    <source>
        <dbReference type="EMBL" id="QDU76811.1"/>
    </source>
</evidence>
<dbReference type="EMBL" id="CP036289">
    <property type="protein sequence ID" value="QDU76811.1"/>
    <property type="molecule type" value="Genomic_DNA"/>
</dbReference>
<dbReference type="OrthoDB" id="5624446at2"/>
<name>A0A518CC63_9BACT</name>
<proteinExistence type="predicted"/>
<dbReference type="AlphaFoldDB" id="A0A518CC63"/>
<dbReference type="KEGG" id="bvo:Pan97_38680"/>
<feature type="domain" description="Anti-sigma K factor RskA C-terminal" evidence="2">
    <location>
        <begin position="112"/>
        <end position="249"/>
    </location>
</feature>
<gene>
    <name evidence="3" type="ORF">Pan97_38680</name>
</gene>
<sequence>MSIDSNEDSDRWEELQVTRLLFGLSQEEQLEFDELTRQATRNTDDSLDKAVASLDMAWSNQQPEHLPEHLKQAIQARAEQELASKRVVSLGEPSSREYSRFQTASYLPWLVSAACLAFALFSWFATGPIEDAQPDLAKRRATLLADDRESVQVEWSPGTTPVAGATGDVVWSTSQQQGYMRFRGLPVNMPSKEQYQLWIFDKNQSEATPIDGGVFDIASTEETIIPIDAKLRVQQPYLFAVTIEKPGGVVVSSRERLPLLAKVE</sequence>
<evidence type="ECO:0000256" key="1">
    <source>
        <dbReference type="SAM" id="Phobius"/>
    </source>
</evidence>
<reference evidence="4" key="1">
    <citation type="submission" date="2019-02" db="EMBL/GenBank/DDBJ databases">
        <title>Deep-cultivation of Planctomycetes and their phenomic and genomic characterization uncovers novel biology.</title>
        <authorList>
            <person name="Wiegand S."/>
            <person name="Jogler M."/>
            <person name="Boedeker C."/>
            <person name="Pinto D."/>
            <person name="Vollmers J."/>
            <person name="Rivas-Marin E."/>
            <person name="Kohn T."/>
            <person name="Peeters S.H."/>
            <person name="Heuer A."/>
            <person name="Rast P."/>
            <person name="Oberbeckmann S."/>
            <person name="Bunk B."/>
            <person name="Jeske O."/>
            <person name="Meyerdierks A."/>
            <person name="Storesund J.E."/>
            <person name="Kallscheuer N."/>
            <person name="Luecker S."/>
            <person name="Lage O.M."/>
            <person name="Pohl T."/>
            <person name="Merkel B.J."/>
            <person name="Hornburger P."/>
            <person name="Mueller R.-W."/>
            <person name="Bruemmer F."/>
            <person name="Labrenz M."/>
            <person name="Spormann A.M."/>
            <person name="Op den Camp H."/>
            <person name="Overmann J."/>
            <person name="Amann R."/>
            <person name="Jetten M.S.M."/>
            <person name="Mascher T."/>
            <person name="Medema M.H."/>
            <person name="Devos D.P."/>
            <person name="Kaster A.-K."/>
            <person name="Ovreas L."/>
            <person name="Rohde M."/>
            <person name="Galperin M.Y."/>
            <person name="Jogler C."/>
        </authorList>
    </citation>
    <scope>NUCLEOTIDE SEQUENCE [LARGE SCALE GENOMIC DNA]</scope>
    <source>
        <strain evidence="4">Pan97</strain>
    </source>
</reference>
<evidence type="ECO:0000259" key="2">
    <source>
        <dbReference type="Pfam" id="PF10099"/>
    </source>
</evidence>
<feature type="transmembrane region" description="Helical" evidence="1">
    <location>
        <begin position="106"/>
        <end position="125"/>
    </location>
</feature>
<evidence type="ECO:0000313" key="4">
    <source>
        <dbReference type="Proteomes" id="UP000318626"/>
    </source>
</evidence>
<dbReference type="Pfam" id="PF10099">
    <property type="entry name" value="RskA_C"/>
    <property type="match status" value="1"/>
</dbReference>
<keyword evidence="1" id="KW-0812">Transmembrane</keyword>
<organism evidence="3 4">
    <name type="scientific">Bremerella volcania</name>
    <dbReference type="NCBI Taxonomy" id="2527984"/>
    <lineage>
        <taxon>Bacteria</taxon>
        <taxon>Pseudomonadati</taxon>
        <taxon>Planctomycetota</taxon>
        <taxon>Planctomycetia</taxon>
        <taxon>Pirellulales</taxon>
        <taxon>Pirellulaceae</taxon>
        <taxon>Bremerella</taxon>
    </lineage>
</organism>
<dbReference type="RefSeq" id="WP_144975219.1">
    <property type="nucleotide sequence ID" value="NZ_CP036289.1"/>
</dbReference>
<protein>
    <submittedName>
        <fullName evidence="3">Anti-sigma-K factor rskA</fullName>
    </submittedName>
</protein>
<keyword evidence="1" id="KW-1133">Transmembrane helix</keyword>
<dbReference type="GO" id="GO:0005886">
    <property type="term" value="C:plasma membrane"/>
    <property type="evidence" value="ECO:0007669"/>
    <property type="project" value="InterPro"/>
</dbReference>